<proteinExistence type="inferred from homology"/>
<sequence>MNETMTSWEAKAAAKRESTSAKIPPSWRLSAEDLQKAKNQRDLTGSFIQQFLTEHDNNITSKNSLELVGSLSCGDLSALEVATAFCKTAAVAHQINNCLHEIFFDVAIERATYLDAYFAQHKKAIGPLHGLPISLKDQFHVKGVDTTMGYVGWIGSNLGVTQPSQIHKLESQNVSELLSLGAVLYCKTSVPQTLLFGETKNNIIGQTLNPHNQNLSCGGSSGGEGALQALRGSTLGVGTDIGGSVRIPAAFNGIFSIKPTPERLSYRDAANTNPGQNTYRSTLGFLSTSLDGLELIFRAVLSTKPWLKDPAVVPIPFRQALIDEYMSRVQPNGSLKELEQPIKLAVLWTDDVVQPHPPITRGLNTVVTALQRAGHLVVSWDPPSHMTANAVHVSFLKADGAHDIHSHLSLSGEPLIPDLLESFKLKPPMGLLQYQENTLKGLSYEKQYSDYWNQTASGDGQIVDAIIMPVAPHAAVIPGKYLHTAYTEAINLMNYSAVVIPVTKADKSIDVFDGTYCPKNEKDKRNWEAYDPEIYHGAPVGVQLVARKFEEEKILAIAKIAAAALEESKVSGNK</sequence>
<dbReference type="PIRSF" id="PIRSF001221">
    <property type="entry name" value="Amidase_fungi"/>
    <property type="match status" value="1"/>
</dbReference>
<dbReference type="InterPro" id="IPR036928">
    <property type="entry name" value="AS_sf"/>
</dbReference>
<feature type="binding site" evidence="4">
    <location>
        <position position="194"/>
    </location>
    <ligand>
        <name>substrate</name>
    </ligand>
</feature>
<comment type="caution">
    <text evidence="7">The sequence shown here is derived from an EMBL/GenBank/DDBJ whole genome shotgun (WGS) entry which is preliminary data.</text>
</comment>
<dbReference type="GO" id="GO:0016787">
    <property type="term" value="F:hydrolase activity"/>
    <property type="evidence" value="ECO:0007669"/>
    <property type="project" value="UniProtKB-KW"/>
</dbReference>
<evidence type="ECO:0000256" key="5">
    <source>
        <dbReference type="SAM" id="MobiDB-lite"/>
    </source>
</evidence>
<dbReference type="Proteomes" id="UP000317257">
    <property type="component" value="Unassembled WGS sequence"/>
</dbReference>
<evidence type="ECO:0000256" key="2">
    <source>
        <dbReference type="ARBA" id="ARBA00022801"/>
    </source>
</evidence>
<feature type="domain" description="Amidase" evidence="6">
    <location>
        <begin position="80"/>
        <end position="555"/>
    </location>
</feature>
<dbReference type="SUPFAM" id="SSF75304">
    <property type="entry name" value="Amidase signature (AS) enzymes"/>
    <property type="match status" value="1"/>
</dbReference>
<organism evidence="7 8">
    <name type="scientific">Metarhizium rileyi (strain RCEF 4871)</name>
    <name type="common">Nomuraea rileyi</name>
    <dbReference type="NCBI Taxonomy" id="1649241"/>
    <lineage>
        <taxon>Eukaryota</taxon>
        <taxon>Fungi</taxon>
        <taxon>Dikarya</taxon>
        <taxon>Ascomycota</taxon>
        <taxon>Pezizomycotina</taxon>
        <taxon>Sordariomycetes</taxon>
        <taxon>Hypocreomycetidae</taxon>
        <taxon>Hypocreales</taxon>
        <taxon>Clavicipitaceae</taxon>
        <taxon>Metarhizium</taxon>
    </lineage>
</organism>
<feature type="binding site" evidence="4">
    <location>
        <position position="220"/>
    </location>
    <ligand>
        <name>substrate</name>
    </ligand>
</feature>
<evidence type="ECO:0000259" key="6">
    <source>
        <dbReference type="Pfam" id="PF01425"/>
    </source>
</evidence>
<keyword evidence="2" id="KW-0378">Hydrolase</keyword>
<evidence type="ECO:0000256" key="3">
    <source>
        <dbReference type="PIRSR" id="PIRSR001221-1"/>
    </source>
</evidence>
<dbReference type="InterPro" id="IPR023631">
    <property type="entry name" value="Amidase_dom"/>
</dbReference>
<comment type="similarity">
    <text evidence="1">Belongs to the amidase family.</text>
</comment>
<dbReference type="AlphaFoldDB" id="A0A5C6GP59"/>
<feature type="active site" description="Charge relay system" evidence="3">
    <location>
        <position position="136"/>
    </location>
</feature>
<dbReference type="PANTHER" id="PTHR46072:SF8">
    <property type="entry name" value="AMIDASE DOMAIN-CONTAINING PROTEIN"/>
    <property type="match status" value="1"/>
</dbReference>
<feature type="active site" description="Acyl-ester intermediate" evidence="3">
    <location>
        <position position="244"/>
    </location>
</feature>
<name>A0A5C6GP59_METRR</name>
<gene>
    <name evidence="7" type="ORF">ED733_006923</name>
</gene>
<dbReference type="EMBL" id="SBHS01000001">
    <property type="protein sequence ID" value="TWU78778.1"/>
    <property type="molecule type" value="Genomic_DNA"/>
</dbReference>
<feature type="active site" description="Charge relay system" evidence="3">
    <location>
        <position position="220"/>
    </location>
</feature>
<protein>
    <recommendedName>
        <fullName evidence="6">Amidase domain-containing protein</fullName>
    </recommendedName>
</protein>
<evidence type="ECO:0000313" key="7">
    <source>
        <dbReference type="EMBL" id="TWU78778.1"/>
    </source>
</evidence>
<accession>A0A5C6GP59</accession>
<evidence type="ECO:0000313" key="8">
    <source>
        <dbReference type="Proteomes" id="UP000317257"/>
    </source>
</evidence>
<evidence type="ECO:0000256" key="4">
    <source>
        <dbReference type="PIRSR" id="PIRSR001221-2"/>
    </source>
</evidence>
<reference evidence="8" key="1">
    <citation type="submission" date="2018-12" db="EMBL/GenBank/DDBJ databases">
        <title>The complete genome of Metarhizium rileyi, a key fungal pathogen of Lepidoptera.</title>
        <authorList>
            <person name="Binneck E."/>
            <person name="Lastra C.C.L."/>
            <person name="Sosa-Gomez D.R."/>
        </authorList>
    </citation>
    <scope>NUCLEOTIDE SEQUENCE [LARGE SCALE GENOMIC DNA]</scope>
    <source>
        <strain evidence="8">Cep018-CH2</strain>
    </source>
</reference>
<dbReference type="PANTHER" id="PTHR46072">
    <property type="entry name" value="AMIDASE-RELATED-RELATED"/>
    <property type="match status" value="1"/>
</dbReference>
<feature type="binding site" evidence="4">
    <location>
        <begin position="241"/>
        <end position="244"/>
    </location>
    <ligand>
        <name>substrate</name>
    </ligand>
</feature>
<dbReference type="Pfam" id="PF01425">
    <property type="entry name" value="Amidase"/>
    <property type="match status" value="1"/>
</dbReference>
<dbReference type="Gene3D" id="3.90.1300.10">
    <property type="entry name" value="Amidase signature (AS) domain"/>
    <property type="match status" value="1"/>
</dbReference>
<feature type="region of interest" description="Disordered" evidence="5">
    <location>
        <begin position="1"/>
        <end position="23"/>
    </location>
</feature>
<evidence type="ECO:0000256" key="1">
    <source>
        <dbReference type="ARBA" id="ARBA00009199"/>
    </source>
</evidence>